<dbReference type="PATRIC" id="fig|1125699.3.peg.850"/>
<dbReference type="GO" id="GO:0051539">
    <property type="term" value="F:4 iron, 4 sulfur cluster binding"/>
    <property type="evidence" value="ECO:0007669"/>
    <property type="project" value="UniProtKB-KW"/>
</dbReference>
<keyword evidence="3" id="KW-0949">S-adenosyl-L-methionine</keyword>
<dbReference type="AlphaFoldDB" id="S3JX15"/>
<comment type="caution">
    <text evidence="8">The sequence shown here is derived from an EMBL/GenBank/DDBJ whole genome shotgun (WGS) entry which is preliminary data.</text>
</comment>
<evidence type="ECO:0000256" key="1">
    <source>
        <dbReference type="ARBA" id="ARBA00001966"/>
    </source>
</evidence>
<dbReference type="PROSITE" id="PS51918">
    <property type="entry name" value="RADICAL_SAM"/>
    <property type="match status" value="1"/>
</dbReference>
<dbReference type="Proteomes" id="UP000014541">
    <property type="component" value="Unassembled WGS sequence"/>
</dbReference>
<evidence type="ECO:0000256" key="2">
    <source>
        <dbReference type="ARBA" id="ARBA00022485"/>
    </source>
</evidence>
<accession>S3JX15</accession>
<keyword evidence="2" id="KW-0004">4Fe-4S</keyword>
<dbReference type="HOGENOM" id="CLU_058377_0_0_12"/>
<evidence type="ECO:0000256" key="5">
    <source>
        <dbReference type="ARBA" id="ARBA00023004"/>
    </source>
</evidence>
<protein>
    <recommendedName>
        <fullName evidence="7">Radical SAM core domain-containing protein</fullName>
    </recommendedName>
</protein>
<organism evidence="8 9">
    <name type="scientific">Treponema maltophilum ATCC 51939</name>
    <dbReference type="NCBI Taxonomy" id="1125699"/>
    <lineage>
        <taxon>Bacteria</taxon>
        <taxon>Pseudomonadati</taxon>
        <taxon>Spirochaetota</taxon>
        <taxon>Spirochaetia</taxon>
        <taxon>Spirochaetales</taxon>
        <taxon>Treponemataceae</taxon>
        <taxon>Treponema</taxon>
    </lineage>
</organism>
<dbReference type="eggNOG" id="COG0731">
    <property type="taxonomic scope" value="Bacteria"/>
</dbReference>
<evidence type="ECO:0000256" key="4">
    <source>
        <dbReference type="ARBA" id="ARBA00022723"/>
    </source>
</evidence>
<dbReference type="CDD" id="cd01335">
    <property type="entry name" value="Radical_SAM"/>
    <property type="match status" value="1"/>
</dbReference>
<evidence type="ECO:0000313" key="9">
    <source>
        <dbReference type="Proteomes" id="UP000014541"/>
    </source>
</evidence>
<evidence type="ECO:0000256" key="3">
    <source>
        <dbReference type="ARBA" id="ARBA00022691"/>
    </source>
</evidence>
<dbReference type="Gene3D" id="3.20.20.70">
    <property type="entry name" value="Aldolase class I"/>
    <property type="match status" value="1"/>
</dbReference>
<keyword evidence="6" id="KW-0411">Iron-sulfur</keyword>
<keyword evidence="5" id="KW-0408">Iron</keyword>
<dbReference type="PANTHER" id="PTHR43787">
    <property type="entry name" value="FEMO COFACTOR BIOSYNTHESIS PROTEIN NIFB-RELATED"/>
    <property type="match status" value="1"/>
</dbReference>
<evidence type="ECO:0000259" key="7">
    <source>
        <dbReference type="PROSITE" id="PS51918"/>
    </source>
</evidence>
<gene>
    <name evidence="8" type="ORF">HMPREF9194_00835</name>
</gene>
<evidence type="ECO:0000256" key="6">
    <source>
        <dbReference type="ARBA" id="ARBA00023014"/>
    </source>
</evidence>
<keyword evidence="9" id="KW-1185">Reference proteome</keyword>
<comment type="cofactor">
    <cofactor evidence="1">
        <name>[4Fe-4S] cluster</name>
        <dbReference type="ChEBI" id="CHEBI:49883"/>
    </cofactor>
</comment>
<dbReference type="SUPFAM" id="SSF102114">
    <property type="entry name" value="Radical SAM enzymes"/>
    <property type="match status" value="1"/>
</dbReference>
<dbReference type="GO" id="GO:0003824">
    <property type="term" value="F:catalytic activity"/>
    <property type="evidence" value="ECO:0007669"/>
    <property type="project" value="InterPro"/>
</dbReference>
<sequence>MENARFIFGPVPSRRLGRSLGVSPIPEKTCNYTCTYCQLGRTLHMTDERHMFYPVEDIIAELKKRLAEDTEFDVISVVGEGEPTLYKGLGDLLDGIKKLTKAPVAVITNGALLSDPQVRSELSKADIVLPSMDAFDEDSWKKIDRPHGKLDFNAVMKGLQTFSHEYTGQLWLEIMLIDGINTSDTALNALKKLAGTVRHDRLYINTPVRPPAESFVSAPADAVVEKAVKLTGGIAINHLTSGSFSSDIKDTYEAVISIIKRHPMNRFEIESFVASRKDGSPCTGLFARLEKDAHVQTIDYKGIKTYRYKNR</sequence>
<dbReference type="InterPro" id="IPR040084">
    <property type="entry name" value="GTPase_Obg"/>
</dbReference>
<dbReference type="InterPro" id="IPR007197">
    <property type="entry name" value="rSAM"/>
</dbReference>
<name>S3JX15_TREMA</name>
<dbReference type="RefSeq" id="WP_016525129.1">
    <property type="nucleotide sequence ID" value="NZ_KE332518.1"/>
</dbReference>
<dbReference type="InterPro" id="IPR058240">
    <property type="entry name" value="rSAM_sf"/>
</dbReference>
<dbReference type="OrthoDB" id="9805269at2"/>
<dbReference type="Pfam" id="PF04055">
    <property type="entry name" value="Radical_SAM"/>
    <property type="match status" value="1"/>
</dbReference>
<proteinExistence type="predicted"/>
<dbReference type="SFLD" id="SFLDG01083">
    <property type="entry name" value="Uncharacterised_Radical_SAM_Su"/>
    <property type="match status" value="1"/>
</dbReference>
<evidence type="ECO:0000313" key="8">
    <source>
        <dbReference type="EMBL" id="EPF30518.1"/>
    </source>
</evidence>
<dbReference type="EMBL" id="ATFF01000006">
    <property type="protein sequence ID" value="EPF30518.1"/>
    <property type="molecule type" value="Genomic_DNA"/>
</dbReference>
<dbReference type="PANTHER" id="PTHR43787:SF11">
    <property type="entry name" value="UPF0026 PROTEIN SLR1464"/>
    <property type="match status" value="1"/>
</dbReference>
<dbReference type="SFLD" id="SFLDS00029">
    <property type="entry name" value="Radical_SAM"/>
    <property type="match status" value="1"/>
</dbReference>
<feature type="domain" description="Radical SAM core" evidence="7">
    <location>
        <begin position="14"/>
        <end position="245"/>
    </location>
</feature>
<dbReference type="InterPro" id="IPR013785">
    <property type="entry name" value="Aldolase_TIM"/>
</dbReference>
<keyword evidence="4" id="KW-0479">Metal-binding</keyword>
<dbReference type="GO" id="GO:0046872">
    <property type="term" value="F:metal ion binding"/>
    <property type="evidence" value="ECO:0007669"/>
    <property type="project" value="UniProtKB-KW"/>
</dbReference>
<dbReference type="STRING" id="1125699.HMPREF9194_00835"/>
<reference evidence="8 9" key="1">
    <citation type="submission" date="2013-04" db="EMBL/GenBank/DDBJ databases">
        <title>The Genome Sequence of Treponema maltophilum ATCC 51939.</title>
        <authorList>
            <consortium name="The Broad Institute Genomics Platform"/>
            <person name="Earl A."/>
            <person name="Ward D."/>
            <person name="Feldgarden M."/>
            <person name="Gevers D."/>
            <person name="Leonetti C."/>
            <person name="Blanton J.M."/>
            <person name="Dewhirst F.E."/>
            <person name="Izard J."/>
            <person name="Walker B."/>
            <person name="Young S."/>
            <person name="Zeng Q."/>
            <person name="Gargeya S."/>
            <person name="Fitzgerald M."/>
            <person name="Haas B."/>
            <person name="Abouelleil A."/>
            <person name="Allen A.W."/>
            <person name="Alvarado L."/>
            <person name="Arachchi H.M."/>
            <person name="Berlin A.M."/>
            <person name="Chapman S.B."/>
            <person name="Gainer-Dewar J."/>
            <person name="Goldberg J."/>
            <person name="Griggs A."/>
            <person name="Gujja S."/>
            <person name="Hansen M."/>
            <person name="Howarth C."/>
            <person name="Imamovic A."/>
            <person name="Ireland A."/>
            <person name="Larimer J."/>
            <person name="McCowan C."/>
            <person name="Murphy C."/>
            <person name="Pearson M."/>
            <person name="Poon T.W."/>
            <person name="Priest M."/>
            <person name="Roberts A."/>
            <person name="Saif S."/>
            <person name="Shea T."/>
            <person name="Sisk P."/>
            <person name="Sykes S."/>
            <person name="Wortman J."/>
            <person name="Nusbaum C."/>
            <person name="Birren B."/>
        </authorList>
    </citation>
    <scope>NUCLEOTIDE SEQUENCE [LARGE SCALE GENOMIC DNA]</scope>
    <source>
        <strain evidence="8 9">ATCC 51939</strain>
    </source>
</reference>